<name>A0A1M4ZCH1_9THEO</name>
<sequence length="52" mass="6103">MRYTNAKTLSTRDVFIYAESVMIFDNISYCSKSTNTILRPVCCGFRKRPFRT</sequence>
<evidence type="ECO:0000313" key="2">
    <source>
        <dbReference type="Proteomes" id="UP000184088"/>
    </source>
</evidence>
<dbReference type="Proteomes" id="UP000184088">
    <property type="component" value="Unassembled WGS sequence"/>
</dbReference>
<protein>
    <submittedName>
        <fullName evidence="1">Uncharacterized protein</fullName>
    </submittedName>
</protein>
<reference evidence="1 2" key="1">
    <citation type="submission" date="2016-11" db="EMBL/GenBank/DDBJ databases">
        <authorList>
            <person name="Jaros S."/>
            <person name="Januszkiewicz K."/>
            <person name="Wedrychowicz H."/>
        </authorList>
    </citation>
    <scope>NUCLEOTIDE SEQUENCE [LARGE SCALE GENOMIC DNA]</scope>
    <source>
        <strain evidence="1 2">DSM 17918</strain>
    </source>
</reference>
<proteinExistence type="predicted"/>
<organism evidence="1 2">
    <name type="scientific">Caldanaerobius fijiensis DSM 17918</name>
    <dbReference type="NCBI Taxonomy" id="1121256"/>
    <lineage>
        <taxon>Bacteria</taxon>
        <taxon>Bacillati</taxon>
        <taxon>Bacillota</taxon>
        <taxon>Clostridia</taxon>
        <taxon>Thermoanaerobacterales</taxon>
        <taxon>Thermoanaerobacteraceae</taxon>
        <taxon>Caldanaerobius</taxon>
    </lineage>
</organism>
<dbReference type="STRING" id="1121256.SAMN02746089_01394"/>
<dbReference type="EMBL" id="FQVH01000013">
    <property type="protein sequence ID" value="SHF15730.1"/>
    <property type="molecule type" value="Genomic_DNA"/>
</dbReference>
<gene>
    <name evidence="1" type="ORF">SAMN02746089_01394</name>
</gene>
<keyword evidence="2" id="KW-1185">Reference proteome</keyword>
<accession>A0A1M4ZCH1</accession>
<evidence type="ECO:0000313" key="1">
    <source>
        <dbReference type="EMBL" id="SHF15730.1"/>
    </source>
</evidence>
<dbReference type="AlphaFoldDB" id="A0A1M4ZCH1"/>